<dbReference type="InterPro" id="IPR051446">
    <property type="entry name" value="HTH_trans_reg/aminotransferase"/>
</dbReference>
<dbReference type="GO" id="GO:0003677">
    <property type="term" value="F:DNA binding"/>
    <property type="evidence" value="ECO:0007669"/>
    <property type="project" value="UniProtKB-KW"/>
</dbReference>
<dbReference type="PANTHER" id="PTHR46577:SF1">
    <property type="entry name" value="HTH-TYPE TRANSCRIPTIONAL REGULATORY PROTEIN GABR"/>
    <property type="match status" value="1"/>
</dbReference>
<dbReference type="EMBL" id="CAUM01000115">
    <property type="protein sequence ID" value="CCV07143.1"/>
    <property type="molecule type" value="Genomic_DNA"/>
</dbReference>
<dbReference type="CDD" id="cd07377">
    <property type="entry name" value="WHTH_GntR"/>
    <property type="match status" value="1"/>
</dbReference>
<dbReference type="GO" id="GO:0003700">
    <property type="term" value="F:DNA-binding transcription factor activity"/>
    <property type="evidence" value="ECO:0007669"/>
    <property type="project" value="InterPro"/>
</dbReference>
<evidence type="ECO:0000313" key="7">
    <source>
        <dbReference type="EMBL" id="CCV07143.1"/>
    </source>
</evidence>
<dbReference type="Gene3D" id="3.40.640.10">
    <property type="entry name" value="Type I PLP-dependent aspartate aminotransferase-like (Major domain)"/>
    <property type="match status" value="1"/>
</dbReference>
<dbReference type="Proteomes" id="UP000012062">
    <property type="component" value="Unassembled WGS sequence"/>
</dbReference>
<dbReference type="InterPro" id="IPR036388">
    <property type="entry name" value="WH-like_DNA-bd_sf"/>
</dbReference>
<dbReference type="InterPro" id="IPR036390">
    <property type="entry name" value="WH_DNA-bd_sf"/>
</dbReference>
<keyword evidence="2" id="KW-0663">Pyridoxal phosphate</keyword>
<dbReference type="Gene3D" id="1.10.10.10">
    <property type="entry name" value="Winged helix-like DNA-binding domain superfamily/Winged helix DNA-binding domain"/>
    <property type="match status" value="1"/>
</dbReference>
<comment type="similarity">
    <text evidence="1">In the C-terminal section; belongs to the class-I pyridoxal-phosphate-dependent aminotransferase family.</text>
</comment>
<dbReference type="InterPro" id="IPR015421">
    <property type="entry name" value="PyrdxlP-dep_Trfase_major"/>
</dbReference>
<gene>
    <name evidence="7" type="ORF">MESS2_480005</name>
</gene>
<evidence type="ECO:0000256" key="1">
    <source>
        <dbReference type="ARBA" id="ARBA00005384"/>
    </source>
</evidence>
<evidence type="ECO:0000313" key="8">
    <source>
        <dbReference type="Proteomes" id="UP000012062"/>
    </source>
</evidence>
<reference evidence="7 8" key="1">
    <citation type="submission" date="2013-02" db="EMBL/GenBank/DDBJ databases">
        <authorList>
            <person name="Genoscope - CEA"/>
        </authorList>
    </citation>
    <scope>NUCLEOTIDE SEQUENCE [LARGE SCALE GENOMIC DNA]</scope>
    <source>
        <strain evidence="7 8">STM 2683</strain>
    </source>
</reference>
<dbReference type="InterPro" id="IPR000524">
    <property type="entry name" value="Tscrpt_reg_HTH_GntR"/>
</dbReference>
<name>M5ET22_9HYPH</name>
<feature type="domain" description="HTH gntR-type" evidence="6">
    <location>
        <begin position="11"/>
        <end position="79"/>
    </location>
</feature>
<dbReference type="SUPFAM" id="SSF53383">
    <property type="entry name" value="PLP-dependent transferases"/>
    <property type="match status" value="1"/>
</dbReference>
<sequence length="262" mass="29525">MAFHISLVGRKDLSGEIYRQIRRAILDRRLRPGDPLPPGRELARTLAVSRATVTVAYERLAAEGFVTSRQGSGTFVSGVTLAGREKTRRRSSTGVIQPRPVWEGIPLLTAFEVRARFDFRTGLPDASLFPHRHWRRSVAQALRSSEAASGFYEHPAGHRDLRAAIARQVGMSRGSRHRQTTSSSPMVRSRRSISWRASCWSQVTGLPSKTPATAPRDICSSRWAFTWSGCRWIGRDCSWRHCREESGPSMSRRPTNIRFPSR</sequence>
<evidence type="ECO:0000256" key="4">
    <source>
        <dbReference type="ARBA" id="ARBA00023125"/>
    </source>
</evidence>
<proteinExistence type="inferred from homology"/>
<dbReference type="SUPFAM" id="SSF46785">
    <property type="entry name" value="Winged helix' DNA-binding domain"/>
    <property type="match status" value="1"/>
</dbReference>
<dbReference type="InterPro" id="IPR015424">
    <property type="entry name" value="PyrdxlP-dep_Trfase"/>
</dbReference>
<evidence type="ECO:0000259" key="6">
    <source>
        <dbReference type="PROSITE" id="PS50949"/>
    </source>
</evidence>
<keyword evidence="4" id="KW-0238">DNA-binding</keyword>
<keyword evidence="8" id="KW-1185">Reference proteome</keyword>
<dbReference type="PANTHER" id="PTHR46577">
    <property type="entry name" value="HTH-TYPE TRANSCRIPTIONAL REGULATORY PROTEIN GABR"/>
    <property type="match status" value="1"/>
</dbReference>
<comment type="caution">
    <text evidence="7">The sequence shown here is derived from an EMBL/GenBank/DDBJ whole genome shotgun (WGS) entry which is preliminary data.</text>
</comment>
<organism evidence="7 8">
    <name type="scientific">Mesorhizobium metallidurans STM 2683</name>
    <dbReference type="NCBI Taxonomy" id="1297569"/>
    <lineage>
        <taxon>Bacteria</taxon>
        <taxon>Pseudomonadati</taxon>
        <taxon>Pseudomonadota</taxon>
        <taxon>Alphaproteobacteria</taxon>
        <taxon>Hyphomicrobiales</taxon>
        <taxon>Phyllobacteriaceae</taxon>
        <taxon>Mesorhizobium</taxon>
    </lineage>
</organism>
<dbReference type="STRING" id="1297569.MESS2_480005"/>
<evidence type="ECO:0000256" key="5">
    <source>
        <dbReference type="ARBA" id="ARBA00023163"/>
    </source>
</evidence>
<evidence type="ECO:0000256" key="2">
    <source>
        <dbReference type="ARBA" id="ARBA00022898"/>
    </source>
</evidence>
<dbReference type="AlphaFoldDB" id="M5ET22"/>
<dbReference type="PRINTS" id="PR00035">
    <property type="entry name" value="HTHGNTR"/>
</dbReference>
<dbReference type="PROSITE" id="PS50949">
    <property type="entry name" value="HTH_GNTR"/>
    <property type="match status" value="1"/>
</dbReference>
<dbReference type="eggNOG" id="COG1167">
    <property type="taxonomic scope" value="Bacteria"/>
</dbReference>
<dbReference type="Pfam" id="PF00392">
    <property type="entry name" value="GntR"/>
    <property type="match status" value="1"/>
</dbReference>
<keyword evidence="3" id="KW-0805">Transcription regulation</keyword>
<evidence type="ECO:0000256" key="3">
    <source>
        <dbReference type="ARBA" id="ARBA00023015"/>
    </source>
</evidence>
<protein>
    <recommendedName>
        <fullName evidence="6">HTH gntR-type domain-containing protein</fullName>
    </recommendedName>
</protein>
<dbReference type="SMART" id="SM00345">
    <property type="entry name" value="HTH_GNTR"/>
    <property type="match status" value="1"/>
</dbReference>
<keyword evidence="5" id="KW-0804">Transcription</keyword>
<accession>M5ET22</accession>